<dbReference type="AlphaFoldDB" id="A0A645BVW6"/>
<name>A0A645BVW6_9ZZZZ</name>
<sequence>MGGLLVGVDGHVAGAGNDHAGALEGLARGCHHFACKVAQAVAGSLSARQGTAVGEALSGQHAGKLIAQALILTKQEADLTAAHADVAGGYVGVGSDVFGELGHEGLAEPHNLIVAFALGIKVGAALAAPDGQAGERVLKDLLKPQELDDGEGDGRVEAQSALVGADGRVELNPVSPINLYVPGVIHPGDPEHDDSLRFHDPVDYARFDQVGPALHNGLQ</sequence>
<comment type="caution">
    <text evidence="1">The sequence shown here is derived from an EMBL/GenBank/DDBJ whole genome shotgun (WGS) entry which is preliminary data.</text>
</comment>
<gene>
    <name evidence="1" type="ORF">SDC9_116357</name>
</gene>
<reference evidence="1" key="1">
    <citation type="submission" date="2019-08" db="EMBL/GenBank/DDBJ databases">
        <authorList>
            <person name="Kucharzyk K."/>
            <person name="Murdoch R.W."/>
            <person name="Higgins S."/>
            <person name="Loffler F."/>
        </authorList>
    </citation>
    <scope>NUCLEOTIDE SEQUENCE</scope>
</reference>
<protein>
    <submittedName>
        <fullName evidence="1">Uncharacterized protein</fullName>
    </submittedName>
</protein>
<accession>A0A645BVW6</accession>
<organism evidence="1">
    <name type="scientific">bioreactor metagenome</name>
    <dbReference type="NCBI Taxonomy" id="1076179"/>
    <lineage>
        <taxon>unclassified sequences</taxon>
        <taxon>metagenomes</taxon>
        <taxon>ecological metagenomes</taxon>
    </lineage>
</organism>
<dbReference type="EMBL" id="VSSQ01022856">
    <property type="protein sequence ID" value="MPM69412.1"/>
    <property type="molecule type" value="Genomic_DNA"/>
</dbReference>
<proteinExistence type="predicted"/>
<evidence type="ECO:0000313" key="1">
    <source>
        <dbReference type="EMBL" id="MPM69412.1"/>
    </source>
</evidence>